<keyword evidence="3" id="KW-0328">Glycosyltransferase</keyword>
<name>A0A173TDJ6_9FIRM</name>
<dbReference type="Pfam" id="PF13439">
    <property type="entry name" value="Glyco_transf_4"/>
    <property type="match status" value="1"/>
</dbReference>
<accession>A0A173TDJ6</accession>
<evidence type="ECO:0000313" key="4">
    <source>
        <dbReference type="Proteomes" id="UP000095649"/>
    </source>
</evidence>
<dbReference type="Proteomes" id="UP000095649">
    <property type="component" value="Unassembled WGS sequence"/>
</dbReference>
<dbReference type="Gene3D" id="3.40.50.2000">
    <property type="entry name" value="Glycogen Phosphorylase B"/>
    <property type="match status" value="2"/>
</dbReference>
<dbReference type="OrthoDB" id="9802525at2"/>
<dbReference type="PANTHER" id="PTHR45947">
    <property type="entry name" value="SULFOQUINOVOSYL TRANSFERASE SQD2"/>
    <property type="match status" value="1"/>
</dbReference>
<evidence type="ECO:0000259" key="2">
    <source>
        <dbReference type="Pfam" id="PF13439"/>
    </source>
</evidence>
<proteinExistence type="predicted"/>
<feature type="domain" description="Glycosyl transferase family 1" evidence="1">
    <location>
        <begin position="225"/>
        <end position="366"/>
    </location>
</feature>
<evidence type="ECO:0000313" key="3">
    <source>
        <dbReference type="EMBL" id="CUM99288.1"/>
    </source>
</evidence>
<sequence>MKILLVNTYYYPEIYGGAEYSVKKLAEELKQQGHTVKVLCTGSEAKREVIDGIDVIRVVSKNLCRGCEAAKYPLYKRVIRRTLDIWNPFNKAEIDKVLEEYKPDVIHTNGLYDLSTIVWEAAYKKKIKIVHTLRDYHLLCPFTSLHCSKVEDECPYVPPKGFCRMHRAINRVKAKYVDVVTAPSSVTLNLLIKNQFFTSSEKKVVPNATEFDASEINKLLARRKNAEAHTLKFVYLGTLSKPKGIQWMISSFNDLSQNAELYIAGKGKLRDYVEEQAKNNKKIHFVGFLNETQVDELLKECDVLLCPSQWQEPFGRVVLDAYKHAMPVICSDQGALPSLVDDGKTGFVIESGNQPALTAAMQHYIEAVDDICKHAAMGVEKLNLYSLENQARAFCEIYE</sequence>
<organism evidence="3 4">
    <name type="scientific">Faecalibacterium prausnitzii</name>
    <dbReference type="NCBI Taxonomy" id="853"/>
    <lineage>
        <taxon>Bacteria</taxon>
        <taxon>Bacillati</taxon>
        <taxon>Bacillota</taxon>
        <taxon>Clostridia</taxon>
        <taxon>Eubacteriales</taxon>
        <taxon>Oscillospiraceae</taxon>
        <taxon>Faecalibacterium</taxon>
    </lineage>
</organism>
<dbReference type="InterPro" id="IPR001296">
    <property type="entry name" value="Glyco_trans_1"/>
</dbReference>
<feature type="domain" description="Glycosyltransferase subfamily 4-like N-terminal" evidence="2">
    <location>
        <begin position="15"/>
        <end position="208"/>
    </location>
</feature>
<dbReference type="EC" id="2.4.1.11" evidence="3"/>
<gene>
    <name evidence="3" type="ORF">ERS852582_01452</name>
</gene>
<protein>
    <submittedName>
        <fullName evidence="3">Glycogen synthase</fullName>
        <ecNumber evidence="3">2.4.1.11</ecNumber>
    </submittedName>
</protein>
<evidence type="ECO:0000259" key="1">
    <source>
        <dbReference type="Pfam" id="PF00534"/>
    </source>
</evidence>
<dbReference type="AlphaFoldDB" id="A0A173TDJ6"/>
<dbReference type="RefSeq" id="WP_055185945.1">
    <property type="nucleotide sequence ID" value="NZ_CYXN01000009.1"/>
</dbReference>
<dbReference type="SUPFAM" id="SSF53756">
    <property type="entry name" value="UDP-Glycosyltransferase/glycogen phosphorylase"/>
    <property type="match status" value="1"/>
</dbReference>
<reference evidence="3 4" key="1">
    <citation type="submission" date="2015-09" db="EMBL/GenBank/DDBJ databases">
        <authorList>
            <consortium name="Pathogen Informatics"/>
        </authorList>
    </citation>
    <scope>NUCLEOTIDE SEQUENCE [LARGE SCALE GENOMIC DNA]</scope>
    <source>
        <strain evidence="3 4">2789STDY5834970</strain>
    </source>
</reference>
<keyword evidence="3" id="KW-0808">Transferase</keyword>
<dbReference type="PANTHER" id="PTHR45947:SF3">
    <property type="entry name" value="SULFOQUINOVOSYL TRANSFERASE SQD2"/>
    <property type="match status" value="1"/>
</dbReference>
<dbReference type="CDD" id="cd03823">
    <property type="entry name" value="GT4_ExpE7-like"/>
    <property type="match status" value="1"/>
</dbReference>
<dbReference type="Pfam" id="PF00534">
    <property type="entry name" value="Glycos_transf_1"/>
    <property type="match status" value="1"/>
</dbReference>
<dbReference type="InterPro" id="IPR028098">
    <property type="entry name" value="Glyco_trans_4-like_N"/>
</dbReference>
<dbReference type="InterPro" id="IPR050194">
    <property type="entry name" value="Glycosyltransferase_grp1"/>
</dbReference>
<dbReference type="EMBL" id="CYXN01000009">
    <property type="protein sequence ID" value="CUM99288.1"/>
    <property type="molecule type" value="Genomic_DNA"/>
</dbReference>
<dbReference type="GO" id="GO:0004373">
    <property type="term" value="F:alpha-1,4-glucan glucosyltransferase (UDP-glucose donor) activity"/>
    <property type="evidence" value="ECO:0007669"/>
    <property type="project" value="UniProtKB-EC"/>
</dbReference>